<dbReference type="OrthoDB" id="10412008at2759"/>
<sequence>MSGRPHESMPERSAPAVTSASEVEGDKVEGERKSRVAEFELRARSMGITDENVVAQKVAIWEGMWVAKQNGDNIGYDAGILLDAATGATATSANQ</sequence>
<feature type="compositionally biased region" description="Basic and acidic residues" evidence="1">
    <location>
        <begin position="24"/>
        <end position="34"/>
    </location>
</feature>
<name>A0A2T7A050_TUBBO</name>
<comment type="caution">
    <text evidence="2">The sequence shown here is derived from an EMBL/GenBank/DDBJ whole genome shotgun (WGS) entry which is preliminary data.</text>
</comment>
<organism evidence="2 3">
    <name type="scientific">Tuber borchii</name>
    <name type="common">White truffle</name>
    <dbReference type="NCBI Taxonomy" id="42251"/>
    <lineage>
        <taxon>Eukaryota</taxon>
        <taxon>Fungi</taxon>
        <taxon>Dikarya</taxon>
        <taxon>Ascomycota</taxon>
        <taxon>Pezizomycotina</taxon>
        <taxon>Pezizomycetes</taxon>
        <taxon>Pezizales</taxon>
        <taxon>Tuberaceae</taxon>
        <taxon>Tuber</taxon>
    </lineage>
</organism>
<gene>
    <name evidence="2" type="ORF">B9Z19DRAFT_1122548</name>
</gene>
<evidence type="ECO:0000256" key="1">
    <source>
        <dbReference type="SAM" id="MobiDB-lite"/>
    </source>
</evidence>
<evidence type="ECO:0000313" key="2">
    <source>
        <dbReference type="EMBL" id="PUU81128.1"/>
    </source>
</evidence>
<proteinExistence type="predicted"/>
<feature type="region of interest" description="Disordered" evidence="1">
    <location>
        <begin position="1"/>
        <end position="34"/>
    </location>
</feature>
<dbReference type="EMBL" id="NESQ01000050">
    <property type="protein sequence ID" value="PUU81128.1"/>
    <property type="molecule type" value="Genomic_DNA"/>
</dbReference>
<keyword evidence="3" id="KW-1185">Reference proteome</keyword>
<dbReference type="Proteomes" id="UP000244722">
    <property type="component" value="Unassembled WGS sequence"/>
</dbReference>
<reference evidence="2 3" key="1">
    <citation type="submission" date="2017-04" db="EMBL/GenBank/DDBJ databases">
        <title>Draft genome sequence of Tuber borchii Vittad., a whitish edible truffle.</title>
        <authorList>
            <consortium name="DOE Joint Genome Institute"/>
            <person name="Murat C."/>
            <person name="Kuo A."/>
            <person name="Barry K.W."/>
            <person name="Clum A."/>
            <person name="Dockter R.B."/>
            <person name="Fauchery L."/>
            <person name="Iotti M."/>
            <person name="Kohler A."/>
            <person name="Labutti K."/>
            <person name="Lindquist E.A."/>
            <person name="Lipzen A."/>
            <person name="Ohm R.A."/>
            <person name="Wang M."/>
            <person name="Grigoriev I.V."/>
            <person name="Zambonelli A."/>
            <person name="Martin F.M."/>
        </authorList>
    </citation>
    <scope>NUCLEOTIDE SEQUENCE [LARGE SCALE GENOMIC DNA]</scope>
    <source>
        <strain evidence="2 3">Tbo3840</strain>
    </source>
</reference>
<protein>
    <submittedName>
        <fullName evidence="2">Uncharacterized protein</fullName>
    </submittedName>
</protein>
<dbReference type="AlphaFoldDB" id="A0A2T7A050"/>
<accession>A0A2T7A050</accession>
<evidence type="ECO:0000313" key="3">
    <source>
        <dbReference type="Proteomes" id="UP000244722"/>
    </source>
</evidence>
<feature type="compositionally biased region" description="Basic and acidic residues" evidence="1">
    <location>
        <begin position="1"/>
        <end position="10"/>
    </location>
</feature>